<sequence length="485" mass="54544">MCYSSVKSTVERKKSLLDEVAEEETELELVMGELNLSRNKRVESRPKKVVKAQSIRSMTGVDEGKRKISREEVLAKTPGSRSSAQPSLTTSKIAQRFLKGQIKKASPASGTTVARLVKEIWLGIEEQESELKKAKSELEKNLARAKMEALKEIRQLKAVHEEVNVIKADTYVEEEEEEADVLQVRDGLDGVSPQTVLDNQGDDVELPEGGSEKALERTEELCRFDLNRYRIDQERIRQKFIGKDDELRVARENLSVSEAAAEHLQTTLPAKEMEFQEMQHRCDDLNERVTQLKAKMDQTIARSKKAKARERSGGSRTMVKAHLVQGDVVSLSGHIRELESNVSRIQGHVQKRNANLRECQHKLDTALIREKFLEGEVKAKELLLKKKEELLKDLPAREELNAELGKLHTQIRDTLLKTLSNKGCTCGAKIDRGNYLGAMETQLGPRTAESIARSKVVVARKLKDRPLDDVGESIADTPSAEKNLL</sequence>
<name>A0A7J7M6Z7_9MAGN</name>
<dbReference type="Proteomes" id="UP000541444">
    <property type="component" value="Unassembled WGS sequence"/>
</dbReference>
<keyword evidence="3" id="KW-1185">Reference proteome</keyword>
<keyword evidence="1" id="KW-0175">Coiled coil</keyword>
<gene>
    <name evidence="2" type="ORF">GIB67_030329</name>
</gene>
<protein>
    <submittedName>
        <fullName evidence="2">Uncharacterized protein</fullName>
    </submittedName>
</protein>
<evidence type="ECO:0000313" key="3">
    <source>
        <dbReference type="Proteomes" id="UP000541444"/>
    </source>
</evidence>
<evidence type="ECO:0000256" key="1">
    <source>
        <dbReference type="SAM" id="Coils"/>
    </source>
</evidence>
<dbReference type="EMBL" id="JACGCM010001734">
    <property type="protein sequence ID" value="KAF6150528.1"/>
    <property type="molecule type" value="Genomic_DNA"/>
</dbReference>
<feature type="coiled-coil region" evidence="1">
    <location>
        <begin position="124"/>
        <end position="155"/>
    </location>
</feature>
<dbReference type="Gene3D" id="1.10.287.1490">
    <property type="match status" value="1"/>
</dbReference>
<dbReference type="AlphaFoldDB" id="A0A7J7M6Z7"/>
<comment type="caution">
    <text evidence="2">The sequence shown here is derived from an EMBL/GenBank/DDBJ whole genome shotgun (WGS) entry which is preliminary data.</text>
</comment>
<organism evidence="2 3">
    <name type="scientific">Kingdonia uniflora</name>
    <dbReference type="NCBI Taxonomy" id="39325"/>
    <lineage>
        <taxon>Eukaryota</taxon>
        <taxon>Viridiplantae</taxon>
        <taxon>Streptophyta</taxon>
        <taxon>Embryophyta</taxon>
        <taxon>Tracheophyta</taxon>
        <taxon>Spermatophyta</taxon>
        <taxon>Magnoliopsida</taxon>
        <taxon>Ranunculales</taxon>
        <taxon>Circaeasteraceae</taxon>
        <taxon>Kingdonia</taxon>
    </lineage>
</organism>
<feature type="coiled-coil region" evidence="1">
    <location>
        <begin position="275"/>
        <end position="309"/>
    </location>
</feature>
<reference evidence="2 3" key="1">
    <citation type="journal article" date="2020" name="IScience">
        <title>Genome Sequencing of the Endangered Kingdonia uniflora (Circaeasteraceae, Ranunculales) Reveals Potential Mechanisms of Evolutionary Specialization.</title>
        <authorList>
            <person name="Sun Y."/>
            <person name="Deng T."/>
            <person name="Zhang A."/>
            <person name="Moore M.J."/>
            <person name="Landis J.B."/>
            <person name="Lin N."/>
            <person name="Zhang H."/>
            <person name="Zhang X."/>
            <person name="Huang J."/>
            <person name="Zhang X."/>
            <person name="Sun H."/>
            <person name="Wang H."/>
        </authorList>
    </citation>
    <scope>NUCLEOTIDE SEQUENCE [LARGE SCALE GENOMIC DNA]</scope>
    <source>
        <strain evidence="2">TB1705</strain>
        <tissue evidence="2">Leaf</tissue>
    </source>
</reference>
<proteinExistence type="predicted"/>
<accession>A0A7J7M6Z7</accession>
<evidence type="ECO:0000313" key="2">
    <source>
        <dbReference type="EMBL" id="KAF6150528.1"/>
    </source>
</evidence>
<feature type="coiled-coil region" evidence="1">
    <location>
        <begin position="6"/>
        <end position="33"/>
    </location>
</feature>